<name>A0A2H0BEH2_UNCKA</name>
<dbReference type="EMBL" id="PCSU01000091">
    <property type="protein sequence ID" value="PIP56062.1"/>
    <property type="molecule type" value="Genomic_DNA"/>
</dbReference>
<comment type="subcellular location">
    <subcellularLocation>
        <location evidence="1">Membrane</location>
        <topology evidence="1">Multi-pass membrane protein</topology>
    </subcellularLocation>
</comment>
<evidence type="ECO:0000256" key="4">
    <source>
        <dbReference type="ARBA" id="ARBA00023136"/>
    </source>
</evidence>
<evidence type="ECO:0000256" key="1">
    <source>
        <dbReference type="ARBA" id="ARBA00004141"/>
    </source>
</evidence>
<gene>
    <name evidence="7" type="ORF">COX05_05040</name>
</gene>
<feature type="domain" description="ABC-2 type transporter transmembrane" evidence="6">
    <location>
        <begin position="20"/>
        <end position="378"/>
    </location>
</feature>
<feature type="transmembrane region" description="Helical" evidence="5">
    <location>
        <begin position="20"/>
        <end position="41"/>
    </location>
</feature>
<dbReference type="Pfam" id="PF12698">
    <property type="entry name" value="ABC2_membrane_3"/>
    <property type="match status" value="1"/>
</dbReference>
<feature type="transmembrane region" description="Helical" evidence="5">
    <location>
        <begin position="175"/>
        <end position="200"/>
    </location>
</feature>
<keyword evidence="2 5" id="KW-0812">Transmembrane</keyword>
<feature type="transmembrane region" description="Helical" evidence="5">
    <location>
        <begin position="360"/>
        <end position="379"/>
    </location>
</feature>
<dbReference type="GO" id="GO:0016020">
    <property type="term" value="C:membrane"/>
    <property type="evidence" value="ECO:0007669"/>
    <property type="project" value="UniProtKB-SubCell"/>
</dbReference>
<dbReference type="Proteomes" id="UP000228495">
    <property type="component" value="Unassembled WGS sequence"/>
</dbReference>
<evidence type="ECO:0000256" key="5">
    <source>
        <dbReference type="SAM" id="Phobius"/>
    </source>
</evidence>
<accession>A0A2H0BEH2</accession>
<organism evidence="7 8">
    <name type="scientific">candidate division WWE3 bacterium CG22_combo_CG10-13_8_21_14_all_39_12</name>
    <dbReference type="NCBI Taxonomy" id="1975094"/>
    <lineage>
        <taxon>Bacteria</taxon>
        <taxon>Katanobacteria</taxon>
    </lineage>
</organism>
<feature type="transmembrane region" description="Helical" evidence="5">
    <location>
        <begin position="221"/>
        <end position="251"/>
    </location>
</feature>
<feature type="transmembrane region" description="Helical" evidence="5">
    <location>
        <begin position="304"/>
        <end position="324"/>
    </location>
</feature>
<protein>
    <recommendedName>
        <fullName evidence="6">ABC-2 type transporter transmembrane domain-containing protein</fullName>
    </recommendedName>
</protein>
<evidence type="ECO:0000259" key="6">
    <source>
        <dbReference type="Pfam" id="PF12698"/>
    </source>
</evidence>
<reference evidence="7 8" key="1">
    <citation type="submission" date="2017-09" db="EMBL/GenBank/DDBJ databases">
        <title>Depth-based differentiation of microbial function through sediment-hosted aquifers and enrichment of novel symbionts in the deep terrestrial subsurface.</title>
        <authorList>
            <person name="Probst A.J."/>
            <person name="Ladd B."/>
            <person name="Jarett J.K."/>
            <person name="Geller-Mcgrath D.E."/>
            <person name="Sieber C.M."/>
            <person name="Emerson J.B."/>
            <person name="Anantharaman K."/>
            <person name="Thomas B.C."/>
            <person name="Malmstrom R."/>
            <person name="Stieglmeier M."/>
            <person name="Klingl A."/>
            <person name="Woyke T."/>
            <person name="Ryan C.M."/>
            <person name="Banfield J.F."/>
        </authorList>
    </citation>
    <scope>NUCLEOTIDE SEQUENCE [LARGE SCALE GENOMIC DNA]</scope>
    <source>
        <strain evidence="7">CG22_combo_CG10-13_8_21_14_all_39_12</strain>
    </source>
</reference>
<feature type="transmembrane region" description="Helical" evidence="5">
    <location>
        <begin position="330"/>
        <end position="348"/>
    </location>
</feature>
<evidence type="ECO:0000313" key="8">
    <source>
        <dbReference type="Proteomes" id="UP000228495"/>
    </source>
</evidence>
<sequence length="407" mass="45287">MNHIYLIAQREYIRTVRKPIFWISTLLLPTFIILVSFVSGYSADQAEKSIQEEAQNAQSILLYDPLTFIPEAFVIDPLEKVQDIDEAKSKIIDGSADALFIIPEDITTTKKVEVYTQDTGVMSLGKFDPVVQSLIGASVASQLDPQLQPLIGGGVTIESTYYKNGDRTEISLEKYVIPLAAFALYFLLVFMANNFLLTSVSEEKENRMIEIMFSIVERKSLIWGKIVGITLIAFTQIAVLVSATALIIYFSTSNFDIPIDLTKIVFDPVNISLYLFYILSGFLIIASVMVGVGSVMPTYKEAQSFSSIFIIASIFPMYFFSILLQEPTGTISQIVSYFPLTAPMVLAARLTLDALTATEIVVSSALVILYVIGGFYVAFKLFELGSLEYNNKVSFDSIKEYLIKKSN</sequence>
<keyword evidence="3 5" id="KW-1133">Transmembrane helix</keyword>
<evidence type="ECO:0000256" key="2">
    <source>
        <dbReference type="ARBA" id="ARBA00022692"/>
    </source>
</evidence>
<evidence type="ECO:0000256" key="3">
    <source>
        <dbReference type="ARBA" id="ARBA00022989"/>
    </source>
</evidence>
<dbReference type="InterPro" id="IPR013525">
    <property type="entry name" value="ABC2_TM"/>
</dbReference>
<feature type="transmembrane region" description="Helical" evidence="5">
    <location>
        <begin position="271"/>
        <end position="292"/>
    </location>
</feature>
<evidence type="ECO:0000313" key="7">
    <source>
        <dbReference type="EMBL" id="PIP56062.1"/>
    </source>
</evidence>
<keyword evidence="4 5" id="KW-0472">Membrane</keyword>
<comment type="caution">
    <text evidence="7">The sequence shown here is derived from an EMBL/GenBank/DDBJ whole genome shotgun (WGS) entry which is preliminary data.</text>
</comment>
<dbReference type="GO" id="GO:0140359">
    <property type="term" value="F:ABC-type transporter activity"/>
    <property type="evidence" value="ECO:0007669"/>
    <property type="project" value="InterPro"/>
</dbReference>
<proteinExistence type="predicted"/>
<dbReference type="AlphaFoldDB" id="A0A2H0BEH2"/>
<dbReference type="PANTHER" id="PTHR43471">
    <property type="entry name" value="ABC TRANSPORTER PERMEASE"/>
    <property type="match status" value="1"/>
</dbReference>